<evidence type="ECO:0000256" key="1">
    <source>
        <dbReference type="ARBA" id="ARBA00022801"/>
    </source>
</evidence>
<dbReference type="InterPro" id="IPR050300">
    <property type="entry name" value="GDXG_lipolytic_enzyme"/>
</dbReference>
<dbReference type="PANTHER" id="PTHR48081">
    <property type="entry name" value="AB HYDROLASE SUPERFAMILY PROTEIN C4A8.06C"/>
    <property type="match status" value="1"/>
</dbReference>
<dbReference type="RefSeq" id="WP_387398898.1">
    <property type="nucleotide sequence ID" value="NZ_JBIAMT010000005.1"/>
</dbReference>
<evidence type="ECO:0000313" key="4">
    <source>
        <dbReference type="Proteomes" id="UP001601442"/>
    </source>
</evidence>
<dbReference type="SUPFAM" id="SSF53474">
    <property type="entry name" value="alpha/beta-Hydrolases"/>
    <property type="match status" value="1"/>
</dbReference>
<evidence type="ECO:0000313" key="3">
    <source>
        <dbReference type="EMBL" id="MFF0499966.1"/>
    </source>
</evidence>
<dbReference type="GO" id="GO:0016787">
    <property type="term" value="F:hydrolase activity"/>
    <property type="evidence" value="ECO:0007669"/>
    <property type="project" value="UniProtKB-KW"/>
</dbReference>
<dbReference type="Proteomes" id="UP001601442">
    <property type="component" value="Unassembled WGS sequence"/>
</dbReference>
<dbReference type="InterPro" id="IPR013094">
    <property type="entry name" value="AB_hydrolase_3"/>
</dbReference>
<comment type="caution">
    <text evidence="3">The sequence shown here is derived from an EMBL/GenBank/DDBJ whole genome shotgun (WGS) entry which is preliminary data.</text>
</comment>
<keyword evidence="4" id="KW-1185">Reference proteome</keyword>
<protein>
    <submittedName>
        <fullName evidence="3">Alpha/beta hydrolase</fullName>
    </submittedName>
</protein>
<sequence>MTFHPDLRAQRVLPRAIVPLPWLIKPVRWVMRLGSFGAGGDVVELPGTPEVSVRVFRPAGQGVPEAGSPKPALLWIHGGGLIIGDAGQDHAFCQRASDELDAVVASVQYRLAPDHPFPTPLEDCYSALRWLAGQPDVDPERIAIGGASAGGGLTAALALLARDREGVRPVFQLLVYPMLDDRTTRRTDIDERGFRLWNQRANRIGWRSYLGSAYGSADVPPTASPARSTDLSGLPPAWLGVGDHDLFYDEDLEYARRLREAGVDCDLTVVPGAYHAFDGIEAKAPVSRDFTQAQITALGRALHCAGFETVTDIGDV</sequence>
<dbReference type="PANTHER" id="PTHR48081:SF8">
    <property type="entry name" value="ALPHA_BETA HYDROLASE FOLD-3 DOMAIN-CONTAINING PROTEIN-RELATED"/>
    <property type="match status" value="1"/>
</dbReference>
<accession>A0ABW6PA34</accession>
<feature type="domain" description="Alpha/beta hydrolase fold-3" evidence="2">
    <location>
        <begin position="73"/>
        <end position="277"/>
    </location>
</feature>
<organism evidence="3 4">
    <name type="scientific">Nocardia aobensis</name>
    <dbReference type="NCBI Taxonomy" id="257277"/>
    <lineage>
        <taxon>Bacteria</taxon>
        <taxon>Bacillati</taxon>
        <taxon>Actinomycetota</taxon>
        <taxon>Actinomycetes</taxon>
        <taxon>Mycobacteriales</taxon>
        <taxon>Nocardiaceae</taxon>
        <taxon>Nocardia</taxon>
    </lineage>
</organism>
<evidence type="ECO:0000259" key="2">
    <source>
        <dbReference type="Pfam" id="PF07859"/>
    </source>
</evidence>
<dbReference type="InterPro" id="IPR029058">
    <property type="entry name" value="AB_hydrolase_fold"/>
</dbReference>
<reference evidence="3 4" key="1">
    <citation type="submission" date="2024-10" db="EMBL/GenBank/DDBJ databases">
        <title>The Natural Products Discovery Center: Release of the First 8490 Sequenced Strains for Exploring Actinobacteria Biosynthetic Diversity.</title>
        <authorList>
            <person name="Kalkreuter E."/>
            <person name="Kautsar S.A."/>
            <person name="Yang D."/>
            <person name="Bader C.D."/>
            <person name="Teijaro C.N."/>
            <person name="Fluegel L."/>
            <person name="Davis C.M."/>
            <person name="Simpson J.R."/>
            <person name="Lauterbach L."/>
            <person name="Steele A.D."/>
            <person name="Gui C."/>
            <person name="Meng S."/>
            <person name="Li G."/>
            <person name="Viehrig K."/>
            <person name="Ye F."/>
            <person name="Su P."/>
            <person name="Kiefer A.F."/>
            <person name="Nichols A."/>
            <person name="Cepeda A.J."/>
            <person name="Yan W."/>
            <person name="Fan B."/>
            <person name="Jiang Y."/>
            <person name="Adhikari A."/>
            <person name="Zheng C.-J."/>
            <person name="Schuster L."/>
            <person name="Cowan T.M."/>
            <person name="Smanski M.J."/>
            <person name="Chevrette M.G."/>
            <person name="De Carvalho L.P.S."/>
            <person name="Shen B."/>
        </authorList>
    </citation>
    <scope>NUCLEOTIDE SEQUENCE [LARGE SCALE GENOMIC DNA]</scope>
    <source>
        <strain evidence="3 4">NPDC004119</strain>
    </source>
</reference>
<dbReference type="Pfam" id="PF07859">
    <property type="entry name" value="Abhydrolase_3"/>
    <property type="match status" value="1"/>
</dbReference>
<name>A0ABW6PA34_9NOCA</name>
<proteinExistence type="predicted"/>
<gene>
    <name evidence="3" type="ORF">ACFYU5_26435</name>
</gene>
<dbReference type="EMBL" id="JBIAMT010000005">
    <property type="protein sequence ID" value="MFF0499966.1"/>
    <property type="molecule type" value="Genomic_DNA"/>
</dbReference>
<dbReference type="Gene3D" id="3.40.50.1820">
    <property type="entry name" value="alpha/beta hydrolase"/>
    <property type="match status" value="1"/>
</dbReference>
<keyword evidence="1 3" id="KW-0378">Hydrolase</keyword>